<sequence length="629" mass="68741">MSGNLDSANLFRHGRFGAQRTPEPCADGDAQMPSTPRPRFKLKRRHDPLHLAAPTQQFLASVAAADIPMPSVEEPAIATFETDAMHPWSGFHHLDEDQDVEGGLHIQCGVDRSFSPPKTPALGDPPSLTPSRYPNWSIDCMSSCESSPETTSRPSTARSRTSSASFSQLSTCFSDEQDDDIQFSPGIRGSSDGFFPITPEDERTRKLQPHGGMSRLPRKALWTKAMGQHLWATYNMYLSDPRVTPFQISKSGLPPEGVCQRVARQAIRSWKGSKAAAKPTNAPDAKSGSSTPTAESCGVFMQWPHTSAATRAYLRALCKQKARGPDGGKMRFSYFSRSPTPFTNATARWARRSTPGSAVFSFETQAMSKSLAISTSDTMKPEGPLAQLTDSVPDSSKTAAPTNIDHLARPKVDLLEPSLTERRCLGSPINAKSYGPSSSASLSDAFGLSADAGERRTHTVGPQRRLQSPVRLSRSSTQKRKTKQAHEARMRPSLSVDTWLDPRFLADSEADVNMFNTNSTADQVRTARRQTLPSIDTGLAAASQQRAVQVASPPRLGSPFSFSVPNRFSQPSDFEASPFGRRFSTVHQPCDLHTNEPAVTTLASRLAYIDQRLKDFNAPHDRGRPESPL</sequence>
<evidence type="ECO:0000313" key="3">
    <source>
        <dbReference type="Proteomes" id="UP000078559"/>
    </source>
</evidence>
<gene>
    <name evidence="2" type="ORF">VM1G_02610</name>
</gene>
<feature type="region of interest" description="Disordered" evidence="1">
    <location>
        <begin position="110"/>
        <end position="130"/>
    </location>
</feature>
<protein>
    <submittedName>
        <fullName evidence="2">Uncharacterized protein</fullName>
    </submittedName>
</protein>
<feature type="region of interest" description="Disordered" evidence="1">
    <location>
        <begin position="1"/>
        <end position="35"/>
    </location>
</feature>
<feature type="region of interest" description="Disordered" evidence="1">
    <location>
        <begin position="144"/>
        <end position="163"/>
    </location>
</feature>
<accession>A0A194VTW1</accession>
<feature type="region of interest" description="Disordered" evidence="1">
    <location>
        <begin position="270"/>
        <end position="294"/>
    </location>
</feature>
<organism evidence="2 3">
    <name type="scientific">Cytospora mali</name>
    <name type="common">Apple Valsa canker fungus</name>
    <name type="synonym">Valsa mali</name>
    <dbReference type="NCBI Taxonomy" id="578113"/>
    <lineage>
        <taxon>Eukaryota</taxon>
        <taxon>Fungi</taxon>
        <taxon>Dikarya</taxon>
        <taxon>Ascomycota</taxon>
        <taxon>Pezizomycotina</taxon>
        <taxon>Sordariomycetes</taxon>
        <taxon>Sordariomycetidae</taxon>
        <taxon>Diaporthales</taxon>
        <taxon>Cytosporaceae</taxon>
        <taxon>Cytospora</taxon>
    </lineage>
</organism>
<feature type="region of interest" description="Disordered" evidence="1">
    <location>
        <begin position="453"/>
        <end position="491"/>
    </location>
</feature>
<dbReference type="AlphaFoldDB" id="A0A194VTW1"/>
<feature type="region of interest" description="Disordered" evidence="1">
    <location>
        <begin position="176"/>
        <end position="195"/>
    </location>
</feature>
<keyword evidence="3" id="KW-1185">Reference proteome</keyword>
<reference evidence="2" key="1">
    <citation type="submission" date="2014-12" db="EMBL/GenBank/DDBJ databases">
        <title>Genome Sequence of Valsa Canker Pathogens Uncovers a Specific Adaption of Colonization on Woody Bark.</title>
        <authorList>
            <person name="Yin Z."/>
            <person name="Liu H."/>
            <person name="Gao X."/>
            <person name="Li Z."/>
            <person name="Song N."/>
            <person name="Ke X."/>
            <person name="Dai Q."/>
            <person name="Wu Y."/>
            <person name="Sun Y."/>
            <person name="Xu J.-R."/>
            <person name="Kang Z.K."/>
            <person name="Wang L."/>
            <person name="Huang L."/>
        </authorList>
    </citation>
    <scope>NUCLEOTIDE SEQUENCE [LARGE SCALE GENOMIC DNA]</scope>
    <source>
        <strain evidence="2">03-8</strain>
    </source>
</reference>
<name>A0A194VTW1_CYTMA</name>
<evidence type="ECO:0000256" key="1">
    <source>
        <dbReference type="SAM" id="MobiDB-lite"/>
    </source>
</evidence>
<evidence type="ECO:0000313" key="2">
    <source>
        <dbReference type="EMBL" id="KUI67432.1"/>
    </source>
</evidence>
<dbReference type="OrthoDB" id="419770at2759"/>
<proteinExistence type="predicted"/>
<dbReference type="EMBL" id="CM003100">
    <property type="protein sequence ID" value="KUI67432.1"/>
    <property type="molecule type" value="Genomic_DNA"/>
</dbReference>
<dbReference type="Proteomes" id="UP000078559">
    <property type="component" value="Chromosome 3"/>
</dbReference>